<evidence type="ECO:0008006" key="5">
    <source>
        <dbReference type="Google" id="ProtNLM"/>
    </source>
</evidence>
<dbReference type="RefSeq" id="WP_071011462.1">
    <property type="nucleotide sequence ID" value="NZ_CP017754.1"/>
</dbReference>
<feature type="chain" id="PRO_5047120860" description="DUF4148 domain-containing protein" evidence="2">
    <location>
        <begin position="21"/>
        <end position="120"/>
    </location>
</feature>
<proteinExistence type="predicted"/>
<gene>
    <name evidence="3" type="ORF">BKK80_05740</name>
</gene>
<sequence length="120" mass="12354">MKHAPVILGMLCMAAGLAYADDSAHAIDGAIAEAIVRGGAGYAPHPPSAPETSPAALREPPPLSDATCESLRARLAHGSAAAPHGTGHSLVMPDGRSLTDAASRQEREELEHTVQARCRS</sequence>
<organism evidence="3 4">
    <name type="scientific">Cupriavidus malaysiensis</name>
    <dbReference type="NCBI Taxonomy" id="367825"/>
    <lineage>
        <taxon>Bacteria</taxon>
        <taxon>Pseudomonadati</taxon>
        <taxon>Pseudomonadota</taxon>
        <taxon>Betaproteobacteria</taxon>
        <taxon>Burkholderiales</taxon>
        <taxon>Burkholderiaceae</taxon>
        <taxon>Cupriavidus</taxon>
    </lineage>
</organism>
<evidence type="ECO:0000256" key="2">
    <source>
        <dbReference type="SAM" id="SignalP"/>
    </source>
</evidence>
<evidence type="ECO:0000313" key="4">
    <source>
        <dbReference type="Proteomes" id="UP000177515"/>
    </source>
</evidence>
<evidence type="ECO:0000313" key="3">
    <source>
        <dbReference type="EMBL" id="AOZ05364.1"/>
    </source>
</evidence>
<feature type="region of interest" description="Disordered" evidence="1">
    <location>
        <begin position="39"/>
        <end position="120"/>
    </location>
</feature>
<feature type="signal peptide" evidence="2">
    <location>
        <begin position="1"/>
        <end position="20"/>
    </location>
</feature>
<protein>
    <recommendedName>
        <fullName evidence="5">DUF4148 domain-containing protein</fullName>
    </recommendedName>
</protein>
<dbReference type="EMBL" id="CP017754">
    <property type="protein sequence ID" value="AOZ05364.1"/>
    <property type="molecule type" value="Genomic_DNA"/>
</dbReference>
<name>A0ABM6F2G9_9BURK</name>
<keyword evidence="2" id="KW-0732">Signal</keyword>
<dbReference type="Proteomes" id="UP000177515">
    <property type="component" value="Chromosome 1"/>
</dbReference>
<feature type="compositionally biased region" description="Basic and acidic residues" evidence="1">
    <location>
        <begin position="103"/>
        <end position="114"/>
    </location>
</feature>
<accession>A0ABM6F2G9</accession>
<keyword evidence="4" id="KW-1185">Reference proteome</keyword>
<evidence type="ECO:0000256" key="1">
    <source>
        <dbReference type="SAM" id="MobiDB-lite"/>
    </source>
</evidence>
<reference evidence="3 4" key="1">
    <citation type="submission" date="2016-10" db="EMBL/GenBank/DDBJ databases">
        <title>Complete genome sequences of three Cupriavidus strains isolated from various Malaysian environments.</title>
        <authorList>
            <person name="Abdullah A.A.-A."/>
            <person name="Shafie N.A.H."/>
            <person name="Lau N.S."/>
        </authorList>
    </citation>
    <scope>NUCLEOTIDE SEQUENCE [LARGE SCALE GENOMIC DNA]</scope>
    <source>
        <strain evidence="3 4">USMAA1020</strain>
    </source>
</reference>